<keyword evidence="3" id="KW-1185">Reference proteome</keyword>
<name>A0A1Y2AE67_9TREE</name>
<accession>A0A1Y2AE67</accession>
<gene>
    <name evidence="2" type="ORF">BCR39DRAFT_570536</name>
</gene>
<dbReference type="InParanoid" id="A0A1Y2AE67"/>
<reference evidence="2 3" key="1">
    <citation type="submission" date="2016-07" db="EMBL/GenBank/DDBJ databases">
        <title>Pervasive Adenine N6-methylation of Active Genes in Fungi.</title>
        <authorList>
            <consortium name="DOE Joint Genome Institute"/>
            <person name="Mondo S.J."/>
            <person name="Dannebaum R.O."/>
            <person name="Kuo R.C."/>
            <person name="Labutti K."/>
            <person name="Haridas S."/>
            <person name="Kuo A."/>
            <person name="Salamov A."/>
            <person name="Ahrendt S.R."/>
            <person name="Lipzen A."/>
            <person name="Sullivan W."/>
            <person name="Andreopoulos W.B."/>
            <person name="Clum A."/>
            <person name="Lindquist E."/>
            <person name="Daum C."/>
            <person name="Ramamoorthy G.K."/>
            <person name="Gryganskyi A."/>
            <person name="Culley D."/>
            <person name="Magnuson J.K."/>
            <person name="James T.Y."/>
            <person name="O'Malley M.A."/>
            <person name="Stajich J.E."/>
            <person name="Spatafora J.W."/>
            <person name="Visel A."/>
            <person name="Grigoriev I.V."/>
        </authorList>
    </citation>
    <scope>NUCLEOTIDE SEQUENCE [LARGE SCALE GENOMIC DNA]</scope>
    <source>
        <strain evidence="2 3">68-887.2</strain>
    </source>
</reference>
<proteinExistence type="predicted"/>
<organism evidence="2 3">
    <name type="scientific">Naematelia encephala</name>
    <dbReference type="NCBI Taxonomy" id="71784"/>
    <lineage>
        <taxon>Eukaryota</taxon>
        <taxon>Fungi</taxon>
        <taxon>Dikarya</taxon>
        <taxon>Basidiomycota</taxon>
        <taxon>Agaricomycotina</taxon>
        <taxon>Tremellomycetes</taxon>
        <taxon>Tremellales</taxon>
        <taxon>Naemateliaceae</taxon>
        <taxon>Naematelia</taxon>
    </lineage>
</organism>
<protein>
    <submittedName>
        <fullName evidence="2">Uncharacterized protein</fullName>
    </submittedName>
</protein>
<dbReference type="EMBL" id="MCFC01000125">
    <property type="protein sequence ID" value="ORY20786.1"/>
    <property type="molecule type" value="Genomic_DNA"/>
</dbReference>
<evidence type="ECO:0000313" key="2">
    <source>
        <dbReference type="EMBL" id="ORY20786.1"/>
    </source>
</evidence>
<dbReference type="AlphaFoldDB" id="A0A1Y2AE67"/>
<dbReference type="Proteomes" id="UP000193986">
    <property type="component" value="Unassembled WGS sequence"/>
</dbReference>
<feature type="region of interest" description="Disordered" evidence="1">
    <location>
        <begin position="1"/>
        <end position="24"/>
    </location>
</feature>
<evidence type="ECO:0000256" key="1">
    <source>
        <dbReference type="SAM" id="MobiDB-lite"/>
    </source>
</evidence>
<sequence>MDNTHLYSTPPPPAGSGASSQTSHTTALVSQGCFTGGVSQSMNAATRSGSSSIHTSCAQSIIDRGIEIYDEATEMTSDAHGTGIRNEPAHLGHKTLFRQNLSQETTGQSGRNMMGKLGSAYYQASKEMGEKVLSAISMTESRKHHEKAFFNLNRSRD</sequence>
<comment type="caution">
    <text evidence="2">The sequence shown here is derived from an EMBL/GenBank/DDBJ whole genome shotgun (WGS) entry which is preliminary data.</text>
</comment>
<evidence type="ECO:0000313" key="3">
    <source>
        <dbReference type="Proteomes" id="UP000193986"/>
    </source>
</evidence>